<accession>A0A562LB56</accession>
<comment type="caution">
    <text evidence="1">The sequence shown here is derived from an EMBL/GenBank/DDBJ whole genome shotgun (WGS) entry which is preliminary data.</text>
</comment>
<dbReference type="Proteomes" id="UP000315167">
    <property type="component" value="Unassembled WGS sequence"/>
</dbReference>
<keyword evidence="2" id="KW-1185">Reference proteome</keyword>
<reference evidence="1 2" key="1">
    <citation type="journal article" date="2015" name="Stand. Genomic Sci.">
        <title>Genomic Encyclopedia of Bacterial and Archaeal Type Strains, Phase III: the genomes of soil and plant-associated and newly described type strains.</title>
        <authorList>
            <person name="Whitman W.B."/>
            <person name="Woyke T."/>
            <person name="Klenk H.P."/>
            <person name="Zhou Y."/>
            <person name="Lilburn T.G."/>
            <person name="Beck B.J."/>
            <person name="De Vos P."/>
            <person name="Vandamme P."/>
            <person name="Eisen J.A."/>
            <person name="Garrity G."/>
            <person name="Hugenholtz P."/>
            <person name="Kyrpides N.C."/>
        </authorList>
    </citation>
    <scope>NUCLEOTIDE SEQUENCE [LARGE SCALE GENOMIC DNA]</scope>
    <source>
        <strain evidence="1 2">CGMCC 1.10821</strain>
    </source>
</reference>
<evidence type="ECO:0000313" key="1">
    <source>
        <dbReference type="EMBL" id="TWI04796.1"/>
    </source>
</evidence>
<organism evidence="1 2">
    <name type="scientific">Luteimonas cucumeris</name>
    <dbReference type="NCBI Taxonomy" id="985012"/>
    <lineage>
        <taxon>Bacteria</taxon>
        <taxon>Pseudomonadati</taxon>
        <taxon>Pseudomonadota</taxon>
        <taxon>Gammaproteobacteria</taxon>
        <taxon>Lysobacterales</taxon>
        <taxon>Lysobacteraceae</taxon>
        <taxon>Luteimonas</taxon>
    </lineage>
</organism>
<protein>
    <submittedName>
        <fullName evidence="1">Uncharacterized protein</fullName>
    </submittedName>
</protein>
<proteinExistence type="predicted"/>
<evidence type="ECO:0000313" key="2">
    <source>
        <dbReference type="Proteomes" id="UP000315167"/>
    </source>
</evidence>
<dbReference type="AlphaFoldDB" id="A0A562LB56"/>
<sequence length="92" mass="10842">MYPVDLKHYALRLAAWRQSEPSQRRIVRSRHRGRPCVEHWSYGVLRARCVDVGGGMRELWADKGIPVRRYDQGRIAFKTWDEADRVFGVSRT</sequence>
<dbReference type="RefSeq" id="WP_144898456.1">
    <property type="nucleotide sequence ID" value="NZ_VLKN01000002.1"/>
</dbReference>
<gene>
    <name evidence="1" type="ORF">IP90_00934</name>
</gene>
<dbReference type="EMBL" id="VLKN01000002">
    <property type="protein sequence ID" value="TWI04796.1"/>
    <property type="molecule type" value="Genomic_DNA"/>
</dbReference>
<name>A0A562LB56_9GAMM</name>